<feature type="binding site" evidence="7">
    <location>
        <position position="92"/>
    </location>
    <ligand>
        <name>ATP</name>
        <dbReference type="ChEBI" id="CHEBI:30616"/>
    </ligand>
</feature>
<dbReference type="PIRSF" id="PIRSF002583">
    <property type="entry name" value="Hsp90"/>
    <property type="match status" value="1"/>
</dbReference>
<keyword evidence="12" id="KW-1185">Reference proteome</keyword>
<protein>
    <recommendedName>
        <fullName evidence="10">Histidine kinase/HSP90-like ATPase domain-containing protein</fullName>
    </recommendedName>
</protein>
<dbReference type="HAMAP" id="MF_00505">
    <property type="entry name" value="HSP90"/>
    <property type="match status" value="1"/>
</dbReference>
<keyword evidence="5 7" id="KW-0067">ATP-binding</keyword>
<keyword evidence="3" id="KW-0963">Cytoplasm</keyword>
<dbReference type="Gene3D" id="3.30.565.10">
    <property type="entry name" value="Histidine kinase-like ATPase, C-terminal domain"/>
    <property type="match status" value="1"/>
</dbReference>
<evidence type="ECO:0000313" key="11">
    <source>
        <dbReference type="EMBL" id="KIK30952.1"/>
    </source>
</evidence>
<comment type="subcellular location">
    <subcellularLocation>
        <location evidence="1">Cytoplasm</location>
    </subcellularLocation>
</comment>
<dbReference type="SUPFAM" id="SSF54211">
    <property type="entry name" value="Ribosomal protein S5 domain 2-like"/>
    <property type="match status" value="1"/>
</dbReference>
<dbReference type="HOGENOM" id="CLU_006684_1_3_1"/>
<evidence type="ECO:0000256" key="2">
    <source>
        <dbReference type="ARBA" id="ARBA00008239"/>
    </source>
</evidence>
<dbReference type="GO" id="GO:0051082">
    <property type="term" value="F:unfolded protein binding"/>
    <property type="evidence" value="ECO:0007669"/>
    <property type="project" value="InterPro"/>
</dbReference>
<dbReference type="Gene3D" id="1.20.120.790">
    <property type="entry name" value="Heat shock protein 90, C-terminal domain"/>
    <property type="match status" value="1"/>
</dbReference>
<evidence type="ECO:0000256" key="6">
    <source>
        <dbReference type="ARBA" id="ARBA00023186"/>
    </source>
</evidence>
<dbReference type="InterPro" id="IPR020568">
    <property type="entry name" value="Ribosomal_Su5_D2-typ_SF"/>
</dbReference>
<feature type="domain" description="Histidine kinase/HSP90-like ATPase" evidence="10">
    <location>
        <begin position="26"/>
        <end position="164"/>
    </location>
</feature>
<dbReference type="Gene3D" id="3.40.50.11260">
    <property type="match status" value="1"/>
</dbReference>
<evidence type="ECO:0000256" key="5">
    <source>
        <dbReference type="ARBA" id="ARBA00022840"/>
    </source>
</evidence>
<dbReference type="CDD" id="cd16927">
    <property type="entry name" value="HATPase_Hsp90-like"/>
    <property type="match status" value="1"/>
</dbReference>
<dbReference type="InterPro" id="IPR003594">
    <property type="entry name" value="HATPase_dom"/>
</dbReference>
<name>A0A0D0A9H2_9AGAM</name>
<dbReference type="SUPFAM" id="SSF55874">
    <property type="entry name" value="ATPase domain of HSP90 chaperone/DNA topoisomerase II/histidine kinase"/>
    <property type="match status" value="1"/>
</dbReference>
<feature type="binding site" evidence="7">
    <location>
        <position position="37"/>
    </location>
    <ligand>
        <name>ATP</name>
        <dbReference type="ChEBI" id="CHEBI:30616"/>
    </ligand>
</feature>
<dbReference type="InterPro" id="IPR036890">
    <property type="entry name" value="HATPase_C_sf"/>
</dbReference>
<reference evidence="12" key="2">
    <citation type="submission" date="2015-01" db="EMBL/GenBank/DDBJ databases">
        <title>Evolutionary Origins and Diversification of the Mycorrhizal Mutualists.</title>
        <authorList>
            <consortium name="DOE Joint Genome Institute"/>
            <consortium name="Mycorrhizal Genomics Consortium"/>
            <person name="Kohler A."/>
            <person name="Kuo A."/>
            <person name="Nagy L.G."/>
            <person name="Floudas D."/>
            <person name="Copeland A."/>
            <person name="Barry K.W."/>
            <person name="Cichocki N."/>
            <person name="Veneault-Fourrey C."/>
            <person name="LaButti K."/>
            <person name="Lindquist E.A."/>
            <person name="Lipzen A."/>
            <person name="Lundell T."/>
            <person name="Morin E."/>
            <person name="Murat C."/>
            <person name="Riley R."/>
            <person name="Ohm R."/>
            <person name="Sun H."/>
            <person name="Tunlid A."/>
            <person name="Henrissat B."/>
            <person name="Grigoriev I.V."/>
            <person name="Hibbett D.S."/>
            <person name="Martin F."/>
        </authorList>
    </citation>
    <scope>NUCLEOTIDE SEQUENCE [LARGE SCALE GENOMIC DNA]</scope>
    <source>
        <strain evidence="12">441</strain>
    </source>
</reference>
<feature type="binding site" evidence="7">
    <location>
        <position position="98"/>
    </location>
    <ligand>
        <name>ATP</name>
        <dbReference type="ChEBI" id="CHEBI:30616"/>
    </ligand>
</feature>
<dbReference type="InterPro" id="IPR019805">
    <property type="entry name" value="Heat_shock_protein_90_CS"/>
</dbReference>
<dbReference type="GO" id="GO:0016887">
    <property type="term" value="F:ATP hydrolysis activity"/>
    <property type="evidence" value="ECO:0007669"/>
    <property type="project" value="InterPro"/>
</dbReference>
<dbReference type="GO" id="GO:0005737">
    <property type="term" value="C:cytoplasm"/>
    <property type="evidence" value="ECO:0007669"/>
    <property type="project" value="UniProtKB-SubCell"/>
</dbReference>
<dbReference type="SUPFAM" id="SSF110942">
    <property type="entry name" value="HSP90 C-terminal domain"/>
    <property type="match status" value="1"/>
</dbReference>
<dbReference type="OrthoDB" id="28737at2759"/>
<evidence type="ECO:0000256" key="3">
    <source>
        <dbReference type="ARBA" id="ARBA00022490"/>
    </source>
</evidence>
<evidence type="ECO:0000256" key="1">
    <source>
        <dbReference type="ARBA" id="ARBA00004496"/>
    </source>
</evidence>
<dbReference type="FunFam" id="3.30.565.10:FF:000001">
    <property type="entry name" value="Heat shock protein HSP 90-alpha"/>
    <property type="match status" value="1"/>
</dbReference>
<sequence length="698" mass="79638">MASESFGFQAEISQLLDLIINTFYSNKEIFLRELISNASDALDKIRYASLTDPSVLDTGKELYIRITPDKENRVLSIRDTGIGMTKADLVNNLGTIAKSGTKGFMEALSSGADISMIGQFGVGFYSAYLVAERVQFISKHNDDEQYIWESAAGGTFTITPDTVNPPLGRGSEVRLYLKEDQAEYLEEKRIKDIVKKHSEFISYPIQLAVVKEVEKEVEDDDEEMDEEEKKEEAKIEEVDEDEAKDKKKKKIKEKQVTNEELNKTKPIWTRNPSDITQEEYAAFYKSLTNDWEEHLAVKHFSVEGQLEFKAILFVPKRAPFDLFESKKKRNNIKLYVRRVFIMDDCEELIPEYLNFIKGIVDSEDLPLNISRETLQQNKILKVIRKNIVKKCMDLFSEIAEDKDNFNKFYEAFGKNIKLGIHEDSQNRSKLAEFLRFYSTKSSEEMTSLKDYITRMPEIQKSIYYLTGESLAAVKESPFLEVLKKKGFEVLLLVDPIDEYAITQLKEFEGKKLVCVSKEGLELEETEEEKKAREEEAKQFSDLCSMMKETLGDKVEKVVVSNRISDSPCVLVTGQFGWSSNMERIMKAQALRDSSMSSYMASKKTLELNPHNAIVRELKRKVAEDKADKSVRDLTYLLFETALLTSGFSLEDPSSFSKRIHRMISLGLDVAEDEEPVESTSAAPPPAAEASTSAMEEID</sequence>
<dbReference type="GO" id="GO:0140662">
    <property type="term" value="F:ATP-dependent protein folding chaperone"/>
    <property type="evidence" value="ECO:0007669"/>
    <property type="project" value="InterPro"/>
</dbReference>
<evidence type="ECO:0000259" key="10">
    <source>
        <dbReference type="SMART" id="SM00387"/>
    </source>
</evidence>
<dbReference type="SMART" id="SM00387">
    <property type="entry name" value="HATPase_c"/>
    <property type="match status" value="1"/>
</dbReference>
<feature type="binding site" evidence="7">
    <location>
        <begin position="119"/>
        <end position="124"/>
    </location>
    <ligand>
        <name>ATP</name>
        <dbReference type="ChEBI" id="CHEBI:30616"/>
    </ligand>
</feature>
<keyword evidence="6" id="KW-0143">Chaperone</keyword>
<dbReference type="Proteomes" id="UP000054018">
    <property type="component" value="Unassembled WGS sequence"/>
</dbReference>
<comment type="similarity">
    <text evidence="2">Belongs to the heat shock protein 90 family.</text>
</comment>
<feature type="binding site" evidence="7">
    <location>
        <position position="33"/>
    </location>
    <ligand>
        <name>ATP</name>
        <dbReference type="ChEBI" id="CHEBI:30616"/>
    </ligand>
</feature>
<dbReference type="FunFam" id="3.30.230.80:FF:000001">
    <property type="entry name" value="Heat shock protein 90 alpha"/>
    <property type="match status" value="1"/>
</dbReference>
<dbReference type="Gene3D" id="3.30.230.80">
    <property type="match status" value="1"/>
</dbReference>
<feature type="coiled-coil region" evidence="8">
    <location>
        <begin position="515"/>
        <end position="542"/>
    </location>
</feature>
<proteinExistence type="inferred from homology"/>
<dbReference type="Pfam" id="PF02518">
    <property type="entry name" value="HATPase_c"/>
    <property type="match status" value="1"/>
</dbReference>
<dbReference type="Pfam" id="PF00183">
    <property type="entry name" value="HSP90"/>
    <property type="match status" value="1"/>
</dbReference>
<reference evidence="11 12" key="1">
    <citation type="submission" date="2014-04" db="EMBL/GenBank/DDBJ databases">
        <authorList>
            <consortium name="DOE Joint Genome Institute"/>
            <person name="Kuo A."/>
            <person name="Kohler A."/>
            <person name="Costa M.D."/>
            <person name="Nagy L.G."/>
            <person name="Floudas D."/>
            <person name="Copeland A."/>
            <person name="Barry K.W."/>
            <person name="Cichocki N."/>
            <person name="Veneault-Fourrey C."/>
            <person name="LaButti K."/>
            <person name="Lindquist E.A."/>
            <person name="Lipzen A."/>
            <person name="Lundell T."/>
            <person name="Morin E."/>
            <person name="Murat C."/>
            <person name="Sun H."/>
            <person name="Tunlid A."/>
            <person name="Henrissat B."/>
            <person name="Grigoriev I.V."/>
            <person name="Hibbett D.S."/>
            <person name="Martin F."/>
            <person name="Nordberg H.P."/>
            <person name="Cantor M.N."/>
            <person name="Hua S.X."/>
        </authorList>
    </citation>
    <scope>NUCLEOTIDE SEQUENCE [LARGE SCALE GENOMIC DNA]</scope>
    <source>
        <strain evidence="11 12">441</strain>
    </source>
</reference>
<organism evidence="11 12">
    <name type="scientific">Pisolithus microcarpus 441</name>
    <dbReference type="NCBI Taxonomy" id="765257"/>
    <lineage>
        <taxon>Eukaryota</taxon>
        <taxon>Fungi</taxon>
        <taxon>Dikarya</taxon>
        <taxon>Basidiomycota</taxon>
        <taxon>Agaricomycotina</taxon>
        <taxon>Agaricomycetes</taxon>
        <taxon>Agaricomycetidae</taxon>
        <taxon>Boletales</taxon>
        <taxon>Sclerodermatineae</taxon>
        <taxon>Pisolithaceae</taxon>
        <taxon>Pisolithus</taxon>
    </lineage>
</organism>
<dbReference type="EMBL" id="KN833685">
    <property type="protein sequence ID" value="KIK30952.1"/>
    <property type="molecule type" value="Genomic_DNA"/>
</dbReference>
<feature type="compositionally biased region" description="Low complexity" evidence="9">
    <location>
        <begin position="677"/>
        <end position="698"/>
    </location>
</feature>
<dbReference type="NCBIfam" id="NF003555">
    <property type="entry name" value="PRK05218.1"/>
    <property type="match status" value="1"/>
</dbReference>
<dbReference type="FunFam" id="1.20.120.790:FF:000001">
    <property type="entry name" value="Heat shock protein 90 alpha"/>
    <property type="match status" value="1"/>
</dbReference>
<keyword evidence="4 7" id="KW-0547">Nucleotide-binding</keyword>
<evidence type="ECO:0000256" key="9">
    <source>
        <dbReference type="SAM" id="MobiDB-lite"/>
    </source>
</evidence>
<feature type="binding site" evidence="7">
    <location>
        <position position="79"/>
    </location>
    <ligand>
        <name>ATP</name>
        <dbReference type="ChEBI" id="CHEBI:30616"/>
    </ligand>
</feature>
<dbReference type="PRINTS" id="PR00775">
    <property type="entry name" value="HEATSHOCK90"/>
</dbReference>
<accession>A0A0D0A9H2</accession>
<dbReference type="AlphaFoldDB" id="A0A0D0A9H2"/>
<dbReference type="PANTHER" id="PTHR11528">
    <property type="entry name" value="HEAT SHOCK PROTEIN 90 FAMILY MEMBER"/>
    <property type="match status" value="1"/>
</dbReference>
<evidence type="ECO:0000256" key="8">
    <source>
        <dbReference type="SAM" id="Coils"/>
    </source>
</evidence>
<feature type="region of interest" description="Disordered" evidence="9">
    <location>
        <begin position="670"/>
        <end position="698"/>
    </location>
</feature>
<feature type="binding site" evidence="7">
    <location>
        <position position="371"/>
    </location>
    <ligand>
        <name>ATP</name>
        <dbReference type="ChEBI" id="CHEBI:30616"/>
    </ligand>
</feature>
<keyword evidence="8" id="KW-0175">Coiled coil</keyword>
<gene>
    <name evidence="11" type="ORF">PISMIDRAFT_25985</name>
</gene>
<dbReference type="STRING" id="765257.A0A0D0A9H2"/>
<dbReference type="FunFam" id="3.40.50.11260:FF:000001">
    <property type="entry name" value="Heat shock protein 90 alpha"/>
    <property type="match status" value="1"/>
</dbReference>
<evidence type="ECO:0000256" key="4">
    <source>
        <dbReference type="ARBA" id="ARBA00022741"/>
    </source>
</evidence>
<feature type="binding site" evidence="7">
    <location>
        <position position="84"/>
    </location>
    <ligand>
        <name>ATP</name>
        <dbReference type="ChEBI" id="CHEBI:30616"/>
    </ligand>
</feature>
<dbReference type="InterPro" id="IPR020575">
    <property type="entry name" value="Hsp90_N"/>
</dbReference>
<feature type="compositionally biased region" description="Acidic residues" evidence="9">
    <location>
        <begin position="216"/>
        <end position="229"/>
    </location>
</feature>
<evidence type="ECO:0000313" key="12">
    <source>
        <dbReference type="Proteomes" id="UP000054018"/>
    </source>
</evidence>
<dbReference type="PROSITE" id="PS00298">
    <property type="entry name" value="HSP90"/>
    <property type="match status" value="1"/>
</dbReference>
<dbReference type="GO" id="GO:0005524">
    <property type="term" value="F:ATP binding"/>
    <property type="evidence" value="ECO:0007669"/>
    <property type="project" value="UniProtKB-KW"/>
</dbReference>
<feature type="region of interest" description="Disordered" evidence="9">
    <location>
        <begin position="216"/>
        <end position="251"/>
    </location>
</feature>
<feature type="binding site" evidence="7">
    <location>
        <begin position="99"/>
        <end position="100"/>
    </location>
    <ligand>
        <name>ATP</name>
        <dbReference type="ChEBI" id="CHEBI:30616"/>
    </ligand>
</feature>
<evidence type="ECO:0000256" key="7">
    <source>
        <dbReference type="PIRSR" id="PIRSR002583-1"/>
    </source>
</evidence>
<dbReference type="InterPro" id="IPR001404">
    <property type="entry name" value="Hsp90_fam"/>
</dbReference>
<dbReference type="InterPro" id="IPR037196">
    <property type="entry name" value="HSP90_C"/>
</dbReference>